<dbReference type="InterPro" id="IPR000160">
    <property type="entry name" value="GGDEF_dom"/>
</dbReference>
<dbReference type="AlphaFoldDB" id="R4K2X0"/>
<dbReference type="PROSITE" id="PS50887">
    <property type="entry name" value="GGDEF"/>
    <property type="match status" value="1"/>
</dbReference>
<organism evidence="3 4">
    <name type="scientific">Clostridium pasteurianum BC1</name>
    <dbReference type="NCBI Taxonomy" id="86416"/>
    <lineage>
        <taxon>Bacteria</taxon>
        <taxon>Bacillati</taxon>
        <taxon>Bacillota</taxon>
        <taxon>Clostridia</taxon>
        <taxon>Eubacteriales</taxon>
        <taxon>Clostridiaceae</taxon>
        <taxon>Clostridium</taxon>
    </lineage>
</organism>
<feature type="domain" description="GGDEF" evidence="2">
    <location>
        <begin position="167"/>
        <end position="303"/>
    </location>
</feature>
<evidence type="ECO:0000259" key="2">
    <source>
        <dbReference type="PROSITE" id="PS50887"/>
    </source>
</evidence>
<evidence type="ECO:0000256" key="1">
    <source>
        <dbReference type="ARBA" id="ARBA00006754"/>
    </source>
</evidence>
<dbReference type="EMBL" id="CP003261">
    <property type="protein sequence ID" value="AGK96056.1"/>
    <property type="molecule type" value="Genomic_DNA"/>
</dbReference>
<accession>R4K2X0</accession>
<protein>
    <submittedName>
        <fullName evidence="3">Purine catabolism regulator-like protein</fullName>
    </submittedName>
</protein>
<dbReference type="Pfam" id="PF13556">
    <property type="entry name" value="HTH_30"/>
    <property type="match status" value="1"/>
</dbReference>
<dbReference type="InterPro" id="IPR025736">
    <property type="entry name" value="PucR_C-HTH_dom"/>
</dbReference>
<dbReference type="Gene3D" id="1.10.10.2840">
    <property type="entry name" value="PucR C-terminal helix-turn-helix domain"/>
    <property type="match status" value="1"/>
</dbReference>
<reference evidence="3 4" key="1">
    <citation type="submission" date="2012-01" db="EMBL/GenBank/DDBJ databases">
        <title>Complete sequence of chromosome of Clostridium pasteurianum BC1.</title>
        <authorList>
            <consortium name="US DOE Joint Genome Institute"/>
            <person name="Lucas S."/>
            <person name="Han J."/>
            <person name="Lapidus A."/>
            <person name="Cheng J.-F."/>
            <person name="Goodwin L."/>
            <person name="Pitluck S."/>
            <person name="Peters L."/>
            <person name="Mikhailova N."/>
            <person name="Teshima H."/>
            <person name="Detter J.C."/>
            <person name="Han C."/>
            <person name="Tapia R."/>
            <person name="Land M."/>
            <person name="Hauser L."/>
            <person name="Kyrpides N."/>
            <person name="Ivanova N."/>
            <person name="Pagani I."/>
            <person name="Dunn J."/>
            <person name="Taghavi S."/>
            <person name="Francis A."/>
            <person name="van der Lelie D."/>
            <person name="Woyke T."/>
        </authorList>
    </citation>
    <scope>NUCLEOTIDE SEQUENCE [LARGE SCALE GENOMIC DNA]</scope>
    <source>
        <strain evidence="3 4">BC1</strain>
    </source>
</reference>
<dbReference type="InterPro" id="IPR012914">
    <property type="entry name" value="PucR_dom"/>
</dbReference>
<gene>
    <name evidence="3" type="ORF">Clopa_1048</name>
</gene>
<dbReference type="KEGG" id="cpas:Clopa_1048"/>
<evidence type="ECO:0000313" key="4">
    <source>
        <dbReference type="Proteomes" id="UP000013523"/>
    </source>
</evidence>
<sequence length="406" mass="47093">MLITCESILKLPYFEKMRLVAGKGGINKVIRWIHVVESPQVSEWVKGGELLFITGVVIKNDVNILLKFVNDLIDRNLSGLVINTGPYIKETPREVKELADKFDFPIFELPFEVKLIDVTQSISRAIFMNKVEHESMHSFMKEIIMGDSLFTDEILNRASNYGYNSNKIYCALVVDIDNFKNFIKEKKINEEDTIIEIKQNIEQIVLSVMNKWNRKVLYVIQGDSIILMMPIREVRDKYDGTAAIGQDIIKSVQEKLKNLTVSIGIGNKWSELRDFRKSVNQAQKALKIIKICGEKSSLKEYKKLGIYRIFFDGNRQSEMKEIYYETLGKLIDYDLKNETNLVKTLEAYLSEGANLGKTAEKLFIHRNTMKYRMSRMEEILQCNLRDINTLFDFNEALKIGKFLKYI</sequence>
<dbReference type="Pfam" id="PF17853">
    <property type="entry name" value="GGDEF_2"/>
    <property type="match status" value="1"/>
</dbReference>
<dbReference type="PANTHER" id="PTHR33744">
    <property type="entry name" value="CARBOHYDRATE DIACID REGULATOR"/>
    <property type="match status" value="1"/>
</dbReference>
<dbReference type="Pfam" id="PF07905">
    <property type="entry name" value="PucR"/>
    <property type="match status" value="1"/>
</dbReference>
<dbReference type="Proteomes" id="UP000013523">
    <property type="component" value="Chromosome"/>
</dbReference>
<name>R4K2X0_CLOPA</name>
<dbReference type="InterPro" id="IPR042070">
    <property type="entry name" value="PucR_C-HTH_sf"/>
</dbReference>
<dbReference type="RefSeq" id="WP_015614379.1">
    <property type="nucleotide sequence ID" value="NC_021182.1"/>
</dbReference>
<proteinExistence type="inferred from homology"/>
<dbReference type="OrthoDB" id="143422at2"/>
<comment type="similarity">
    <text evidence="1">Belongs to the CdaR family.</text>
</comment>
<dbReference type="InterPro" id="IPR051448">
    <property type="entry name" value="CdaR-like_regulators"/>
</dbReference>
<evidence type="ECO:0000313" key="3">
    <source>
        <dbReference type="EMBL" id="AGK96056.1"/>
    </source>
</evidence>
<dbReference type="HOGENOM" id="CLU_017436_6_0_9"/>
<keyword evidence="4" id="KW-1185">Reference proteome</keyword>
<dbReference type="PANTHER" id="PTHR33744:SF1">
    <property type="entry name" value="DNA-BINDING TRANSCRIPTIONAL ACTIVATOR ADER"/>
    <property type="match status" value="1"/>
</dbReference>
<dbReference type="eggNOG" id="COG2508">
    <property type="taxonomic scope" value="Bacteria"/>
</dbReference>
<dbReference type="STRING" id="86416.Clopa_1048"/>
<dbReference type="PATRIC" id="fig|86416.3.peg.1041"/>
<dbReference type="InterPro" id="IPR041522">
    <property type="entry name" value="CdaR_GGDEF"/>
</dbReference>